<feature type="domain" description="Glycosyltransferase 2-like" evidence="2">
    <location>
        <begin position="5"/>
        <end position="138"/>
    </location>
</feature>
<dbReference type="PANTHER" id="PTHR43630:SF2">
    <property type="entry name" value="GLYCOSYLTRANSFERASE"/>
    <property type="match status" value="1"/>
</dbReference>
<reference evidence="3 4" key="1">
    <citation type="submission" date="2020-08" db="EMBL/GenBank/DDBJ databases">
        <title>Draft genome sequencing of an Anaerocolumna strain isolated from anoxic soil subjected to BSD treatment.</title>
        <authorList>
            <person name="Uek A."/>
            <person name="Tonouchi A."/>
        </authorList>
    </citation>
    <scope>NUCLEOTIDE SEQUENCE [LARGE SCALE GENOMIC DNA]</scope>
    <source>
        <strain evidence="3 4">CTTW</strain>
    </source>
</reference>
<dbReference type="EMBL" id="AP023368">
    <property type="protein sequence ID" value="BCK01221.1"/>
    <property type="molecule type" value="Genomic_DNA"/>
</dbReference>
<dbReference type="SMART" id="SM00028">
    <property type="entry name" value="TPR"/>
    <property type="match status" value="3"/>
</dbReference>
<dbReference type="Pfam" id="PF13181">
    <property type="entry name" value="TPR_8"/>
    <property type="match status" value="1"/>
</dbReference>
<dbReference type="InterPro" id="IPR029044">
    <property type="entry name" value="Nucleotide-diphossugar_trans"/>
</dbReference>
<dbReference type="Gene3D" id="3.90.550.10">
    <property type="entry name" value="Spore Coat Polysaccharide Biosynthesis Protein SpsA, Chain A"/>
    <property type="match status" value="1"/>
</dbReference>
<dbReference type="RefSeq" id="WP_185256814.1">
    <property type="nucleotide sequence ID" value="NZ_AP023368.1"/>
</dbReference>
<gene>
    <name evidence="3" type="ORF">bsdcttw_42610</name>
</gene>
<feature type="repeat" description="TPR" evidence="1">
    <location>
        <begin position="200"/>
        <end position="233"/>
    </location>
</feature>
<dbReference type="SUPFAM" id="SSF53448">
    <property type="entry name" value="Nucleotide-diphospho-sugar transferases"/>
    <property type="match status" value="1"/>
</dbReference>
<dbReference type="KEGG" id="acht:bsdcttw_42610"/>
<evidence type="ECO:0000313" key="4">
    <source>
        <dbReference type="Proteomes" id="UP000515703"/>
    </source>
</evidence>
<dbReference type="InterPro" id="IPR019734">
    <property type="entry name" value="TPR_rpt"/>
</dbReference>
<organism evidence="3 4">
    <name type="scientific">Anaerocolumna chitinilytica</name>
    <dbReference type="NCBI Taxonomy" id="1727145"/>
    <lineage>
        <taxon>Bacteria</taxon>
        <taxon>Bacillati</taxon>
        <taxon>Bacillota</taxon>
        <taxon>Clostridia</taxon>
        <taxon>Lachnospirales</taxon>
        <taxon>Lachnospiraceae</taxon>
        <taxon>Anaerocolumna</taxon>
    </lineage>
</organism>
<dbReference type="Gene3D" id="1.25.40.10">
    <property type="entry name" value="Tetratricopeptide repeat domain"/>
    <property type="match status" value="1"/>
</dbReference>
<dbReference type="PROSITE" id="PS50005">
    <property type="entry name" value="TPR"/>
    <property type="match status" value="1"/>
</dbReference>
<dbReference type="AlphaFoldDB" id="A0A7M3S9F3"/>
<reference evidence="3 4" key="2">
    <citation type="submission" date="2020-08" db="EMBL/GenBank/DDBJ databases">
        <authorList>
            <person name="Ueki A."/>
            <person name="Tonouchi A."/>
        </authorList>
    </citation>
    <scope>NUCLEOTIDE SEQUENCE [LARGE SCALE GENOMIC DNA]</scope>
    <source>
        <strain evidence="3 4">CTTW</strain>
    </source>
</reference>
<dbReference type="InterPro" id="IPR001173">
    <property type="entry name" value="Glyco_trans_2-like"/>
</dbReference>
<dbReference type="InterPro" id="IPR011990">
    <property type="entry name" value="TPR-like_helical_dom_sf"/>
</dbReference>
<keyword evidence="1" id="KW-0802">TPR repeat</keyword>
<dbReference type="Pfam" id="PF00535">
    <property type="entry name" value="Glycos_transf_2"/>
    <property type="match status" value="1"/>
</dbReference>
<evidence type="ECO:0000256" key="1">
    <source>
        <dbReference type="PROSITE-ProRule" id="PRU00339"/>
    </source>
</evidence>
<sequence>MKLISLCMIVRNEEKYLEQCLKSVAGLVDEIVIVDTGSTDSTKAIALKYTDKVYDFPWCNDFSAARNYSVSKANCEYILVLDGDEKLEEIDRNQLEMLLSNHSNEVGRVLLINRYTRNNHEYKSHERIGRLFSKKYYRYEGKIHEQITWCQKIMENIIYYNLPLVVEHLGYEGDLAKRKEKTRRNIQLLESENRQQPGDPYLLYQLGKSFYMEEDYKTACEYFEKVLSIDLKLDLGYVWDLVESYGYSLLNTEQYEKALQIWNIYDEFSSSADFVFLMGLIFMNNGKFQEAIGEFEKAAGMPECKVEGVNGYLAHYNIAVIYECLGYQEEAFLYYKKCGDYPPAIQKLQQH</sequence>
<protein>
    <recommendedName>
        <fullName evidence="2">Glycosyltransferase 2-like domain-containing protein</fullName>
    </recommendedName>
</protein>
<dbReference type="CDD" id="cd02511">
    <property type="entry name" value="Beta4Glucosyltransferase"/>
    <property type="match status" value="1"/>
</dbReference>
<proteinExistence type="predicted"/>
<evidence type="ECO:0000259" key="2">
    <source>
        <dbReference type="Pfam" id="PF00535"/>
    </source>
</evidence>
<accession>A0A7M3S9F3</accession>
<evidence type="ECO:0000313" key="3">
    <source>
        <dbReference type="EMBL" id="BCK01221.1"/>
    </source>
</evidence>
<dbReference type="PANTHER" id="PTHR43630">
    <property type="entry name" value="POLY-BETA-1,6-N-ACETYL-D-GLUCOSAMINE SYNTHASE"/>
    <property type="match status" value="1"/>
</dbReference>
<keyword evidence="4" id="KW-1185">Reference proteome</keyword>
<name>A0A7M3S9F3_9FIRM</name>
<dbReference type="Pfam" id="PF13174">
    <property type="entry name" value="TPR_6"/>
    <property type="match status" value="1"/>
</dbReference>
<dbReference type="SUPFAM" id="SSF48452">
    <property type="entry name" value="TPR-like"/>
    <property type="match status" value="1"/>
</dbReference>
<dbReference type="Proteomes" id="UP000515703">
    <property type="component" value="Chromosome"/>
</dbReference>